<comment type="caution">
    <text evidence="1">The sequence shown here is derived from an EMBL/GenBank/DDBJ whole genome shotgun (WGS) entry which is preliminary data.</text>
</comment>
<reference evidence="1" key="1">
    <citation type="journal article" date="2020" name="Stud. Mycol.">
        <title>101 Dothideomycetes genomes: a test case for predicting lifestyles and emergence of pathogens.</title>
        <authorList>
            <person name="Haridas S."/>
            <person name="Albert R."/>
            <person name="Binder M."/>
            <person name="Bloem J."/>
            <person name="Labutti K."/>
            <person name="Salamov A."/>
            <person name="Andreopoulos B."/>
            <person name="Baker S."/>
            <person name="Barry K."/>
            <person name="Bills G."/>
            <person name="Bluhm B."/>
            <person name="Cannon C."/>
            <person name="Castanera R."/>
            <person name="Culley D."/>
            <person name="Daum C."/>
            <person name="Ezra D."/>
            <person name="Gonzalez J."/>
            <person name="Henrissat B."/>
            <person name="Kuo A."/>
            <person name="Liang C."/>
            <person name="Lipzen A."/>
            <person name="Lutzoni F."/>
            <person name="Magnuson J."/>
            <person name="Mondo S."/>
            <person name="Nolan M."/>
            <person name="Ohm R."/>
            <person name="Pangilinan J."/>
            <person name="Park H.-J."/>
            <person name="Ramirez L."/>
            <person name="Alfaro M."/>
            <person name="Sun H."/>
            <person name="Tritt A."/>
            <person name="Yoshinaga Y."/>
            <person name="Zwiers L.-H."/>
            <person name="Turgeon B."/>
            <person name="Goodwin S."/>
            <person name="Spatafora J."/>
            <person name="Crous P."/>
            <person name="Grigoriev I."/>
        </authorList>
    </citation>
    <scope>NUCLEOTIDE SEQUENCE</scope>
    <source>
        <strain evidence="1">ATCC 200398</strain>
    </source>
</reference>
<dbReference type="EMBL" id="MU003523">
    <property type="protein sequence ID" value="KAF2466716.1"/>
    <property type="molecule type" value="Genomic_DNA"/>
</dbReference>
<dbReference type="Proteomes" id="UP000799755">
    <property type="component" value="Unassembled WGS sequence"/>
</dbReference>
<name>A0ACB6QKP8_9PLEO</name>
<evidence type="ECO:0000313" key="1">
    <source>
        <dbReference type="EMBL" id="KAF2466716.1"/>
    </source>
</evidence>
<accession>A0ACB6QKP8</accession>
<sequence length="737" mass="80149">MAAPTQLAYRTSKGVGVFNAAPVYEALPGFDRPQGNLRCCCYSPDSRYFAWASPEQVSVIDASVGHIVTTLPTPNVFEIGFSPLGTYMITWQRPTKDEDGNSTKNLKVWTTVAEDAGSDTERTFVGQFVQKSQTGWNLQYTADERYCARVVTNEVQFYESGDLGTVWNKLRVEGVSDFAVSPGKNHSIAVFVPERKGQPAAVKVFQVPQFSAPVSQKTFFKGDKVQLKWNDLGTSLIVLAQTEVDKTNKSYYGETNMYILSANGTFDSRIQLDKEGPIHDVSWSPNSKEFGVTYGYMPAKTTIFNVRAVAQHNFDLGPRNTILFSPHGRFVLVAGFGNLAGHMDIYDLEKDYAKVCTIQAANCTHCEWSPDGRHILTATTSPRLRVDNGIRIWHVGGGLMYNEDLSELYHVTWRPQSTLTHPLENPLHPVPTPHASALAYLSTVKTPSKPAGAYRPPGARGTTTPLLFKREDEGGAAYTNNGISSTNALISNGFGKPRRREVPGAELAESLPPGAAPGGGVSLTGTGEGEEAISKAALKNKKKREAKKAKEAAEKAAALGANADGTAPPTGPASANRSPERRDGRGHQRSRSKNGGFGSQGGGRAPSQTRNYHGNSPHGRHGSGYEDQGYQQSNHHYNNHHRAGSGHHTPQRNSAGGPPQQLAQIQTQHQSPAPNVTITSPDGGQDKKVRSLLKKMRAIDDLKMRQAGGEKLEDTQVKKIGTEESIRRELESLGYQA</sequence>
<keyword evidence="2" id="KW-1185">Reference proteome</keyword>
<evidence type="ECO:0000313" key="2">
    <source>
        <dbReference type="Proteomes" id="UP000799755"/>
    </source>
</evidence>
<proteinExistence type="predicted"/>
<organism evidence="1 2">
    <name type="scientific">Lindgomyces ingoldianus</name>
    <dbReference type="NCBI Taxonomy" id="673940"/>
    <lineage>
        <taxon>Eukaryota</taxon>
        <taxon>Fungi</taxon>
        <taxon>Dikarya</taxon>
        <taxon>Ascomycota</taxon>
        <taxon>Pezizomycotina</taxon>
        <taxon>Dothideomycetes</taxon>
        <taxon>Pleosporomycetidae</taxon>
        <taxon>Pleosporales</taxon>
        <taxon>Lindgomycetaceae</taxon>
        <taxon>Lindgomyces</taxon>
    </lineage>
</organism>
<gene>
    <name evidence="1" type="ORF">BDR25DRAFT_293077</name>
</gene>
<protein>
    <submittedName>
        <fullName evidence="1">Eukaryotic translation initiation factor-like protein subunit eIF2A</fullName>
    </submittedName>
</protein>